<protein>
    <recommendedName>
        <fullName evidence="1">ParE-like toxin domain-containing protein</fullName>
    </recommendedName>
</protein>
<evidence type="ECO:0000313" key="3">
    <source>
        <dbReference type="Proteomes" id="UP000232638"/>
    </source>
</evidence>
<keyword evidence="3" id="KW-1185">Reference proteome</keyword>
<dbReference type="InterPro" id="IPR035093">
    <property type="entry name" value="RelE/ParE_toxin_dom_sf"/>
</dbReference>
<evidence type="ECO:0000259" key="1">
    <source>
        <dbReference type="Pfam" id="PF24732"/>
    </source>
</evidence>
<evidence type="ECO:0000313" key="2">
    <source>
        <dbReference type="EMBL" id="AUB82597.1"/>
    </source>
</evidence>
<feature type="domain" description="ParE-like toxin" evidence="1">
    <location>
        <begin position="20"/>
        <end position="80"/>
    </location>
</feature>
<dbReference type="OrthoDB" id="129742at2"/>
<dbReference type="Proteomes" id="UP000232638">
    <property type="component" value="Chromosome"/>
</dbReference>
<gene>
    <name evidence="2" type="ORF">THSYN_17695</name>
</gene>
<sequence length="86" mass="10287">MKHKTTARFWNHFHALPAPVQETARKNYRILRENPRHPSLRFKKVGKLWSARVGRDHRALAMEDEGGYVWVWIGTHEEYDRLLHGQ</sequence>
<dbReference type="SUPFAM" id="SSF143011">
    <property type="entry name" value="RelE-like"/>
    <property type="match status" value="1"/>
</dbReference>
<organism evidence="2 3">
    <name type="scientific">Candidatus Thiodictyon syntrophicum</name>
    <dbReference type="NCBI Taxonomy" id="1166950"/>
    <lineage>
        <taxon>Bacteria</taxon>
        <taxon>Pseudomonadati</taxon>
        <taxon>Pseudomonadota</taxon>
        <taxon>Gammaproteobacteria</taxon>
        <taxon>Chromatiales</taxon>
        <taxon>Chromatiaceae</taxon>
        <taxon>Thiodictyon</taxon>
    </lineage>
</organism>
<name>A0A2K8UAN2_9GAMM</name>
<proteinExistence type="predicted"/>
<dbReference type="EMBL" id="CP020370">
    <property type="protein sequence ID" value="AUB82597.1"/>
    <property type="molecule type" value="Genomic_DNA"/>
</dbReference>
<reference evidence="2 3" key="1">
    <citation type="submission" date="2017-03" db="EMBL/GenBank/DDBJ databases">
        <title>Complete genome sequence of Candidatus 'Thiodictyon syntrophicum' sp. nov. strain Cad16T, a photolithoautotroph purple sulfur bacterium isolated from an alpine meromictic lake.</title>
        <authorList>
            <person name="Luedin S.M."/>
            <person name="Pothier J.F."/>
            <person name="Danza F."/>
            <person name="Storelli N."/>
            <person name="Wittwer M."/>
            <person name="Tonolla M."/>
        </authorList>
    </citation>
    <scope>NUCLEOTIDE SEQUENCE [LARGE SCALE GENOMIC DNA]</scope>
    <source>
        <strain evidence="2 3">Cad16T</strain>
    </source>
</reference>
<accession>A0A2K8UAN2</accession>
<dbReference type="KEGG" id="tsy:THSYN_17695"/>
<dbReference type="InterPro" id="IPR056925">
    <property type="entry name" value="ParE-like"/>
</dbReference>
<dbReference type="AlphaFoldDB" id="A0A2K8UAN2"/>
<dbReference type="Pfam" id="PF24732">
    <property type="entry name" value="ParE_like"/>
    <property type="match status" value="1"/>
</dbReference>
<dbReference type="RefSeq" id="WP_100920318.1">
    <property type="nucleotide sequence ID" value="NZ_CP020370.1"/>
</dbReference>